<sequence>MTKPISRAGGLPAPTVVRAFDLGAAGPYSIAVAPDGTLWVTLVATGELLRRAADGSERRFEVGERPGVVAVGPTGAWCTVTGEDRLVRVAGDEATVLAAPGGPYGIAVGRDGVWVSLMEANALSSVAPDGTTGEVALPVEGAFPAMVALQADGSVWAALNQAGSLVRRDPAGDLELVDLPDGAAPVGIAVAGDDVWAADIAGGRMLQVDAGRRVREFALGSDSRPHAVVADSTGCWFTEWGADRLGRIDATGRLSEFDLSGFGEEPHGLTVDADGVVWVAFESGSVAGFRA</sequence>
<dbReference type="InterPro" id="IPR015943">
    <property type="entry name" value="WD40/YVTN_repeat-like_dom_sf"/>
</dbReference>
<dbReference type="InterPro" id="IPR051344">
    <property type="entry name" value="Vgb"/>
</dbReference>
<protein>
    <submittedName>
        <fullName evidence="1">Virginiamycin B lyase</fullName>
    </submittedName>
</protein>
<dbReference type="SUPFAM" id="SSF63829">
    <property type="entry name" value="Calcium-dependent phosphotriesterase"/>
    <property type="match status" value="1"/>
</dbReference>
<dbReference type="Gene3D" id="2.130.10.10">
    <property type="entry name" value="YVTN repeat-like/Quinoprotein amine dehydrogenase"/>
    <property type="match status" value="1"/>
</dbReference>
<gene>
    <name evidence="1" type="ORF">GE115_04725</name>
</gene>
<dbReference type="AlphaFoldDB" id="A0A6I2F487"/>
<evidence type="ECO:0000313" key="2">
    <source>
        <dbReference type="Proteomes" id="UP000431080"/>
    </source>
</evidence>
<evidence type="ECO:0000313" key="1">
    <source>
        <dbReference type="EMBL" id="MRG59174.1"/>
    </source>
</evidence>
<accession>A0A6I2F487</accession>
<name>A0A6I2F487_9MICO</name>
<dbReference type="RefSeq" id="WP_153683626.1">
    <property type="nucleotide sequence ID" value="NZ_WJIF01000002.1"/>
</dbReference>
<dbReference type="PANTHER" id="PTHR40274:SF3">
    <property type="entry name" value="VIRGINIAMYCIN B LYASE"/>
    <property type="match status" value="1"/>
</dbReference>
<dbReference type="GO" id="GO:0016829">
    <property type="term" value="F:lyase activity"/>
    <property type="evidence" value="ECO:0007669"/>
    <property type="project" value="UniProtKB-KW"/>
</dbReference>
<dbReference type="EMBL" id="WJIF01000002">
    <property type="protein sequence ID" value="MRG59174.1"/>
    <property type="molecule type" value="Genomic_DNA"/>
</dbReference>
<reference evidence="1 2" key="1">
    <citation type="submission" date="2019-10" db="EMBL/GenBank/DDBJ databases">
        <authorList>
            <person name="Nie G."/>
            <person name="Ming H."/>
            <person name="Yi B."/>
        </authorList>
    </citation>
    <scope>NUCLEOTIDE SEQUENCE [LARGE SCALE GENOMIC DNA]</scope>
    <source>
        <strain evidence="1 2">CFH 90414</strain>
    </source>
</reference>
<proteinExistence type="predicted"/>
<keyword evidence="1" id="KW-0456">Lyase</keyword>
<organism evidence="1 2">
    <name type="scientific">Agromyces agglutinans</name>
    <dbReference type="NCBI Taxonomy" id="2662258"/>
    <lineage>
        <taxon>Bacteria</taxon>
        <taxon>Bacillati</taxon>
        <taxon>Actinomycetota</taxon>
        <taxon>Actinomycetes</taxon>
        <taxon>Micrococcales</taxon>
        <taxon>Microbacteriaceae</taxon>
        <taxon>Agromyces</taxon>
    </lineage>
</organism>
<keyword evidence="2" id="KW-1185">Reference proteome</keyword>
<dbReference type="Pfam" id="PF24684">
    <property type="entry name" value="Vgb_lyase"/>
    <property type="match status" value="1"/>
</dbReference>
<dbReference type="PANTHER" id="PTHR40274">
    <property type="entry name" value="VIRGINIAMYCIN B LYASE"/>
    <property type="match status" value="1"/>
</dbReference>
<comment type="caution">
    <text evidence="1">The sequence shown here is derived from an EMBL/GenBank/DDBJ whole genome shotgun (WGS) entry which is preliminary data.</text>
</comment>
<dbReference type="Proteomes" id="UP000431080">
    <property type="component" value="Unassembled WGS sequence"/>
</dbReference>